<sequence length="262" mass="27827">MLFCSRRILSTLVPVLLCLGGMLLTAARVQAALPDVIAKIKPSVVGVGTYNKLATPRANLIGTGFVVGDGTLIATNNHVVPTTIEVDRNTGFVVFVGTGTSPDVRTATVIARDSEHDLALLKITGSPLPSLSLSPRPVREGEIYSFTGFPIGAVLGLYPVTHRGMVSSITPVAVPARTAKELSVARLKHLKNPFVVYQFDATAYPGNSGSPVYHQDTGEVIAVINKVLVQTSKENALSQPSAITYAIPIRHLNQLLSARNQP</sequence>
<dbReference type="STRING" id="265726.KY46_08710"/>
<dbReference type="Pfam" id="PF13365">
    <property type="entry name" value="Trypsin_2"/>
    <property type="match status" value="1"/>
</dbReference>
<dbReference type="Gene3D" id="2.40.10.10">
    <property type="entry name" value="Trypsin-like serine proteases"/>
    <property type="match status" value="2"/>
</dbReference>
<accession>A0A0F5VE14</accession>
<reference evidence="2 3" key="1">
    <citation type="submission" date="2014-12" db="EMBL/GenBank/DDBJ databases">
        <title>Mercury Reductase activity and rhizosphere competence traits in the genome of root associated Photobacterium halotolerans MELD1.</title>
        <authorList>
            <person name="Mathew D.C."/>
            <person name="Huang C.-C."/>
        </authorList>
    </citation>
    <scope>NUCLEOTIDE SEQUENCE [LARGE SCALE GENOMIC DNA]</scope>
    <source>
        <strain evidence="2 3">MELD1</strain>
    </source>
</reference>
<dbReference type="AlphaFoldDB" id="A0A0F5VE14"/>
<evidence type="ECO:0000313" key="2">
    <source>
        <dbReference type="EMBL" id="KKD00313.1"/>
    </source>
</evidence>
<dbReference type="RefSeq" id="WP_052729943.1">
    <property type="nucleotide sequence ID" value="NZ_JWYV01000005.1"/>
</dbReference>
<comment type="caution">
    <text evidence="2">The sequence shown here is derived from an EMBL/GenBank/DDBJ whole genome shotgun (WGS) entry which is preliminary data.</text>
</comment>
<protein>
    <submittedName>
        <fullName evidence="2">Peptidase S1</fullName>
    </submittedName>
</protein>
<feature type="chain" id="PRO_5002496630" evidence="1">
    <location>
        <begin position="32"/>
        <end position="262"/>
    </location>
</feature>
<dbReference type="InterPro" id="IPR043504">
    <property type="entry name" value="Peptidase_S1_PA_chymotrypsin"/>
</dbReference>
<dbReference type="EMBL" id="JWYV01000005">
    <property type="protein sequence ID" value="KKD00313.1"/>
    <property type="molecule type" value="Genomic_DNA"/>
</dbReference>
<dbReference type="PATRIC" id="fig|265726.11.peg.3878"/>
<evidence type="ECO:0000313" key="3">
    <source>
        <dbReference type="Proteomes" id="UP000033633"/>
    </source>
</evidence>
<dbReference type="Proteomes" id="UP000033633">
    <property type="component" value="Unassembled WGS sequence"/>
</dbReference>
<dbReference type="PANTHER" id="PTHR43019">
    <property type="entry name" value="SERINE ENDOPROTEASE DEGS"/>
    <property type="match status" value="1"/>
</dbReference>
<keyword evidence="3" id="KW-1185">Reference proteome</keyword>
<proteinExistence type="predicted"/>
<keyword evidence="1" id="KW-0732">Signal</keyword>
<organism evidence="2 3">
    <name type="scientific">Photobacterium halotolerans</name>
    <dbReference type="NCBI Taxonomy" id="265726"/>
    <lineage>
        <taxon>Bacteria</taxon>
        <taxon>Pseudomonadati</taxon>
        <taxon>Pseudomonadota</taxon>
        <taxon>Gammaproteobacteria</taxon>
        <taxon>Vibrionales</taxon>
        <taxon>Vibrionaceae</taxon>
        <taxon>Photobacterium</taxon>
    </lineage>
</organism>
<name>A0A0F5VE14_9GAMM</name>
<dbReference type="SUPFAM" id="SSF50494">
    <property type="entry name" value="Trypsin-like serine proteases"/>
    <property type="match status" value="1"/>
</dbReference>
<dbReference type="PANTHER" id="PTHR43019:SF23">
    <property type="entry name" value="PROTEASE DO-LIKE 5, CHLOROPLASTIC"/>
    <property type="match status" value="1"/>
</dbReference>
<gene>
    <name evidence="2" type="ORF">KY46_08710</name>
</gene>
<dbReference type="InterPro" id="IPR009003">
    <property type="entry name" value="Peptidase_S1_PA"/>
</dbReference>
<evidence type="ECO:0000256" key="1">
    <source>
        <dbReference type="SAM" id="SignalP"/>
    </source>
</evidence>
<feature type="signal peptide" evidence="1">
    <location>
        <begin position="1"/>
        <end position="31"/>
    </location>
</feature>